<dbReference type="GO" id="GO:0071586">
    <property type="term" value="P:CAAX-box protein processing"/>
    <property type="evidence" value="ECO:0007669"/>
    <property type="project" value="UniProtKB-UniRule"/>
</dbReference>
<reference evidence="16" key="1">
    <citation type="journal article" date="2021" name="Open Biol.">
        <title>Shared evolutionary footprints suggest mitochondrial oxidative damage underlies multiple complex I losses in fungi.</title>
        <authorList>
            <person name="Schikora-Tamarit M.A."/>
            <person name="Marcet-Houben M."/>
            <person name="Nosek J."/>
            <person name="Gabaldon T."/>
        </authorList>
    </citation>
    <scope>NUCLEOTIDE SEQUENCE</scope>
    <source>
        <strain evidence="16">NCAIM Y.01608</strain>
    </source>
</reference>
<evidence type="ECO:0000256" key="5">
    <source>
        <dbReference type="ARBA" id="ARBA00022801"/>
    </source>
</evidence>
<feature type="active site" evidence="13">
    <location>
        <position position="303"/>
    </location>
</feature>
<keyword evidence="2 15" id="KW-0645">Protease</keyword>
<keyword evidence="10 15" id="KW-0472">Membrane</keyword>
<keyword evidence="7 14" id="KW-0862">Zinc</keyword>
<keyword evidence="9 15" id="KW-0482">Metalloprotease</keyword>
<feature type="transmembrane region" description="Helical" evidence="15">
    <location>
        <begin position="199"/>
        <end position="218"/>
    </location>
</feature>
<dbReference type="AlphaFoldDB" id="A0A1B7SMN0"/>
<dbReference type="Proteomes" id="UP000788993">
    <property type="component" value="Unassembled WGS sequence"/>
</dbReference>
<evidence type="ECO:0000256" key="12">
    <source>
        <dbReference type="ARBA" id="ARBA00060927"/>
    </source>
</evidence>
<sequence>MNSLIQSASTFFDRPGFDWKAVILGFSTASFVFESYLKYRQIQKVANAKEVSPQIKDKIDSETLLKSSKYSLAKLKFSLVASFYSLVQNIAFYQCDLLAKLWSGASYLASSSILPAVFVGSTITKSLFFMGQMSLISVVLNLPIDYYSNFVIEEKYGFNKLTVKLWLTDTIKEILVLFTIGAPILAGFLKIVDYFGDRFMYYLSVFLFVVQIFLIIIYPKFIQPLFNKLEPLADGELKTKIEQLAERNKFPLDKLYVIDGSKRSSHSNAYFMGLPWGSKQIVIYDTLIASSEVQEVVAVLGHEIGHWFLSHTTKLLLINQAHIFGIFTLFAAFINNKSLYQSFGFYKEQPVIVGFLLFGDILKPVDTILEFAMNLLSRKYEYQADRYAVEQGYAEELKVALITLHKENLSSLDVDWLFSAYNHSHPHLLERLNYIDLVENEKSEKKQD</sequence>
<evidence type="ECO:0000256" key="15">
    <source>
        <dbReference type="RuleBase" id="RU366005"/>
    </source>
</evidence>
<feature type="transmembrane region" description="Helical" evidence="15">
    <location>
        <begin position="99"/>
        <end position="120"/>
    </location>
</feature>
<comment type="subcellular location">
    <subcellularLocation>
        <location evidence="1 15">Endoplasmic reticulum membrane</location>
        <topology evidence="1 15">Multi-pass membrane protein</topology>
    </subcellularLocation>
</comment>
<feature type="binding site" evidence="14">
    <location>
        <position position="381"/>
    </location>
    <ligand>
        <name>Zn(2+)</name>
        <dbReference type="ChEBI" id="CHEBI:29105"/>
        <note>catalytic</note>
    </ligand>
</feature>
<evidence type="ECO:0000256" key="2">
    <source>
        <dbReference type="ARBA" id="ARBA00022670"/>
    </source>
</evidence>
<evidence type="ECO:0000313" key="16">
    <source>
        <dbReference type="EMBL" id="KAH3677855.1"/>
    </source>
</evidence>
<feature type="transmembrane region" description="Helical" evidence="15">
    <location>
        <begin position="174"/>
        <end position="192"/>
    </location>
</feature>
<comment type="caution">
    <text evidence="16">The sequence shown here is derived from an EMBL/GenBank/DDBJ whole genome shotgun (WGS) entry which is preliminary data.</text>
</comment>
<evidence type="ECO:0000256" key="8">
    <source>
        <dbReference type="ARBA" id="ARBA00022989"/>
    </source>
</evidence>
<dbReference type="EMBL" id="JAEUBD010000095">
    <property type="protein sequence ID" value="KAH3677855.1"/>
    <property type="molecule type" value="Genomic_DNA"/>
</dbReference>
<feature type="active site" description="Proton donor" evidence="13">
    <location>
        <position position="385"/>
    </location>
</feature>
<feature type="binding site" evidence="14">
    <location>
        <position position="302"/>
    </location>
    <ligand>
        <name>Zn(2+)</name>
        <dbReference type="ChEBI" id="CHEBI:29105"/>
        <note>catalytic</note>
    </ligand>
</feature>
<keyword evidence="6 15" id="KW-0256">Endoplasmic reticulum</keyword>
<comment type="catalytic activity">
    <reaction evidence="11 15">
        <text>Hydrolyzes the peptide bond -P2-(S-farnesyl or geranylgeranyl)C-P1'-P2'-P3'-COOH where P1' and P2' are amino acids with aliphatic side chains and P3' is any C-terminal residue.</text>
        <dbReference type="EC" id="3.4.24.84"/>
    </reaction>
</comment>
<dbReference type="FunFam" id="3.30.2010.10:FF:000002">
    <property type="entry name" value="CAAX prenyl protease"/>
    <property type="match status" value="1"/>
</dbReference>
<dbReference type="GO" id="GO:0005789">
    <property type="term" value="C:endoplasmic reticulum membrane"/>
    <property type="evidence" value="ECO:0007669"/>
    <property type="project" value="UniProtKB-SubCell"/>
</dbReference>
<dbReference type="InterPro" id="IPR027057">
    <property type="entry name" value="CAXX_Prtase_1"/>
</dbReference>
<comment type="function">
    <text evidence="15">Proteolytically removes the C-terminal three residues of farnesylated proteins.</text>
</comment>
<dbReference type="Pfam" id="PF01435">
    <property type="entry name" value="Peptidase_M48"/>
    <property type="match status" value="1"/>
</dbReference>
<keyword evidence="8 15" id="KW-1133">Transmembrane helix</keyword>
<evidence type="ECO:0000256" key="11">
    <source>
        <dbReference type="ARBA" id="ARBA00044456"/>
    </source>
</evidence>
<proteinExistence type="inferred from homology"/>
<comment type="caution">
    <text evidence="15">Lacks conserved residue(s) required for the propagation of feature annotation.</text>
</comment>
<comment type="similarity">
    <text evidence="12 15">Belongs to the peptidase M48A family.</text>
</comment>
<evidence type="ECO:0000256" key="7">
    <source>
        <dbReference type="ARBA" id="ARBA00022833"/>
    </source>
</evidence>
<dbReference type="OrthoDB" id="360839at2759"/>
<feature type="binding site" evidence="14">
    <location>
        <position position="306"/>
    </location>
    <ligand>
        <name>Zn(2+)</name>
        <dbReference type="ChEBI" id="CHEBI:29105"/>
        <note>catalytic</note>
    </ligand>
</feature>
<comment type="cofactor">
    <cofactor evidence="14 15">
        <name>Zn(2+)</name>
        <dbReference type="ChEBI" id="CHEBI:29105"/>
    </cofactor>
    <text evidence="14 15">Binds 1 zinc ion per subunit.</text>
</comment>
<protein>
    <recommendedName>
        <fullName evidence="15">CAAX prenyl protease</fullName>
        <ecNumber evidence="15">3.4.24.84</ecNumber>
    </recommendedName>
</protein>
<dbReference type="PANTHER" id="PTHR10120">
    <property type="entry name" value="CAAX PRENYL PROTEASE 1"/>
    <property type="match status" value="1"/>
</dbReference>
<gene>
    <name evidence="16" type="ORF">OGATHE_000509</name>
</gene>
<organism evidence="16 17">
    <name type="scientific">Ogataea polymorpha</name>
    <dbReference type="NCBI Taxonomy" id="460523"/>
    <lineage>
        <taxon>Eukaryota</taxon>
        <taxon>Fungi</taxon>
        <taxon>Dikarya</taxon>
        <taxon>Ascomycota</taxon>
        <taxon>Saccharomycotina</taxon>
        <taxon>Pichiomycetes</taxon>
        <taxon>Pichiales</taxon>
        <taxon>Pichiaceae</taxon>
        <taxon>Ogataea</taxon>
    </lineage>
</organism>
<dbReference type="GO" id="GO:0004222">
    <property type="term" value="F:metalloendopeptidase activity"/>
    <property type="evidence" value="ECO:0007669"/>
    <property type="project" value="UniProtKB-UniRule"/>
</dbReference>
<accession>A0A1B7SMN0</accession>
<evidence type="ECO:0000256" key="10">
    <source>
        <dbReference type="ARBA" id="ARBA00023136"/>
    </source>
</evidence>
<dbReference type="InterPro" id="IPR001915">
    <property type="entry name" value="Peptidase_M48"/>
</dbReference>
<dbReference type="InterPro" id="IPR032456">
    <property type="entry name" value="Peptidase_M48_N"/>
</dbReference>
<dbReference type="CDD" id="cd07343">
    <property type="entry name" value="M48A_Zmpste24p_like"/>
    <property type="match status" value="1"/>
</dbReference>
<feature type="transmembrane region" description="Helical" evidence="15">
    <location>
        <begin position="19"/>
        <end position="37"/>
    </location>
</feature>
<dbReference type="GO" id="GO:0046872">
    <property type="term" value="F:metal ion binding"/>
    <property type="evidence" value="ECO:0007669"/>
    <property type="project" value="UniProtKB-UniRule"/>
</dbReference>
<evidence type="ECO:0000256" key="14">
    <source>
        <dbReference type="PIRSR" id="PIRSR627057-2"/>
    </source>
</evidence>
<evidence type="ECO:0000256" key="9">
    <source>
        <dbReference type="ARBA" id="ARBA00023049"/>
    </source>
</evidence>
<keyword evidence="17" id="KW-1185">Reference proteome</keyword>
<evidence type="ECO:0000256" key="6">
    <source>
        <dbReference type="ARBA" id="ARBA00022824"/>
    </source>
</evidence>
<keyword evidence="3 15" id="KW-0812">Transmembrane</keyword>
<dbReference type="EC" id="3.4.24.84" evidence="15"/>
<evidence type="ECO:0000313" key="17">
    <source>
        <dbReference type="Proteomes" id="UP000788993"/>
    </source>
</evidence>
<evidence type="ECO:0000256" key="4">
    <source>
        <dbReference type="ARBA" id="ARBA00022723"/>
    </source>
</evidence>
<keyword evidence="4 14" id="KW-0479">Metal-binding</keyword>
<dbReference type="Gene3D" id="3.30.2010.10">
    <property type="entry name" value="Metalloproteases ('zincins'), catalytic domain"/>
    <property type="match status" value="1"/>
</dbReference>
<evidence type="ECO:0000256" key="3">
    <source>
        <dbReference type="ARBA" id="ARBA00022692"/>
    </source>
</evidence>
<name>A0A1B7SMN0_9ASCO</name>
<reference evidence="16" key="2">
    <citation type="submission" date="2021-01" db="EMBL/GenBank/DDBJ databases">
        <authorList>
            <person name="Schikora-Tamarit M.A."/>
        </authorList>
    </citation>
    <scope>NUCLEOTIDE SEQUENCE</scope>
    <source>
        <strain evidence="16">NCAIM Y.01608</strain>
    </source>
</reference>
<dbReference type="RefSeq" id="XP_018212561.1">
    <property type="nucleotide sequence ID" value="XM_018358025.1"/>
</dbReference>
<keyword evidence="5 15" id="KW-0378">Hydrolase</keyword>
<evidence type="ECO:0000256" key="1">
    <source>
        <dbReference type="ARBA" id="ARBA00004477"/>
    </source>
</evidence>
<dbReference type="Pfam" id="PF16491">
    <property type="entry name" value="Peptidase_M48_N"/>
    <property type="match status" value="1"/>
</dbReference>
<evidence type="ECO:0000256" key="13">
    <source>
        <dbReference type="PIRSR" id="PIRSR627057-1"/>
    </source>
</evidence>